<protein>
    <submittedName>
        <fullName evidence="4">Antirepressor</fullName>
    </submittedName>
</protein>
<dbReference type="EMBL" id="AP025183">
    <property type="protein sequence ID" value="BDB53196.1"/>
    <property type="molecule type" value="Genomic_DNA"/>
</dbReference>
<dbReference type="Proteomes" id="UP001319865">
    <property type="component" value="Chromosome"/>
</dbReference>
<dbReference type="RefSeq" id="WP_229329322.1">
    <property type="nucleotide sequence ID" value="NZ_AP025183.1"/>
</dbReference>
<keyword evidence="2" id="KW-1133">Transmembrane helix</keyword>
<proteinExistence type="predicted"/>
<keyword evidence="5" id="KW-1185">Reference proteome</keyword>
<sequence>MENFLLYFAKVNGLIIAFYLLYWVFLRKETFYVGNRWYLLAGLVTSIILPLITFTKFVWVDPEPISKYIEVVPLVDDTTIRTVSEEPIDWSLILSSAYVLVSLIIILKVGIEIASFFNKIIKLNKQKDTNFTLIYSNSTENPFSFFKYIVINPTLFSKEEYEHIITHERIHVKQFHSIDVLISKVFCALFWINPIIWLYRKAMLQNLEFIADNHSLEQIESKYEYQKTLLKVVANQQSLSITNPFYQSLIKKRIIMLHTNQSHKRNAWKYATIIPVLVGFMLLFQIETIAQVKDNSKIVSYSVEVELDNLITSKTTDDKIKAIQKSFDTEDYNLKINNIKRNKVGEIIAIRLEFSSKKNSKRKIIKEVRGDKPIKTIEILISENEDNSFYCRFVENSNGAVVDSFEIKKDNNNPTENYWSLDNMVKNGKEVVLIINGKIKGSTQKFKMSLDQDLGDMVEITPQEFEKKYNQKADKNKYYLEVETVKSNEKSNIAIAKYLDSKDDEKNDIKITAIKSNSPSTINPETIIYLNDKEISKIEMDKINPKTIKSVDVKKEKSNGEIRIVTSYNDLNKDTEILLDDKVISYEELKKLDKNEIESIQIKNNNGKKSIEILNKNAKAINDNSLKEVRYVSGTEEAKIELIKAKIELEKAKTEIEKAKIELEKAKLEIAKSKSKNKKK</sequence>
<feature type="transmembrane region" description="Helical" evidence="2">
    <location>
        <begin position="97"/>
        <end position="117"/>
    </location>
</feature>
<evidence type="ECO:0000259" key="3">
    <source>
        <dbReference type="Pfam" id="PF05569"/>
    </source>
</evidence>
<evidence type="ECO:0000313" key="4">
    <source>
        <dbReference type="EMBL" id="BDB53196.1"/>
    </source>
</evidence>
<accession>A0ABM7UZZ1</accession>
<feature type="coiled-coil region" evidence="1">
    <location>
        <begin position="635"/>
        <end position="678"/>
    </location>
</feature>
<gene>
    <name evidence="4" type="ORF">GENT11_15080</name>
</gene>
<keyword evidence="1" id="KW-0175">Coiled coil</keyword>
<dbReference type="InterPro" id="IPR008756">
    <property type="entry name" value="Peptidase_M56"/>
</dbReference>
<feature type="transmembrane region" description="Helical" evidence="2">
    <location>
        <begin position="37"/>
        <end position="59"/>
    </location>
</feature>
<reference evidence="4 5" key="2">
    <citation type="journal article" date="2022" name="Microorganisms">
        <title>Complete Genome Sequences of Two Flavobacterium ammonificans Strains and a Flavobacterium ammoniigenes Strain of Ammonifying Bacterioplankton Isolated from Surface River Water.</title>
        <authorList>
            <person name="Suda W."/>
            <person name="Ogata Y."/>
            <person name="Shindo C."/>
            <person name="Watanabe K."/>
        </authorList>
    </citation>
    <scope>NUCLEOTIDE SEQUENCE [LARGE SCALE GENOMIC DNA]</scope>
    <source>
        <strain evidence="4 5">GENT11</strain>
    </source>
</reference>
<evidence type="ECO:0000313" key="5">
    <source>
        <dbReference type="Proteomes" id="UP001319865"/>
    </source>
</evidence>
<dbReference type="PANTHER" id="PTHR34978">
    <property type="entry name" value="POSSIBLE SENSOR-TRANSDUCER PROTEIN BLAR"/>
    <property type="match status" value="1"/>
</dbReference>
<keyword evidence="2" id="KW-0472">Membrane</keyword>
<feature type="transmembrane region" description="Helical" evidence="2">
    <location>
        <begin position="6"/>
        <end position="25"/>
    </location>
</feature>
<keyword evidence="2" id="KW-0812">Transmembrane</keyword>
<reference evidence="4 5" key="1">
    <citation type="journal article" date="2022" name="Int. J. Syst. Evol. Microbiol.">
        <title>Flavobacterium ammonificans sp. nov. and Flavobacterium ammoniigenes sp. nov., ammonifying bacteria isolated from surface river water.</title>
        <authorList>
            <person name="Watanabe K."/>
            <person name="Kitamura T."/>
            <person name="Ogata Y."/>
            <person name="Shindo C."/>
            <person name="Suda W."/>
        </authorList>
    </citation>
    <scope>NUCLEOTIDE SEQUENCE [LARGE SCALE GENOMIC DNA]</scope>
    <source>
        <strain evidence="4 5">GENT11</strain>
    </source>
</reference>
<dbReference type="Pfam" id="PF05569">
    <property type="entry name" value="Peptidase_M56"/>
    <property type="match status" value="1"/>
</dbReference>
<dbReference type="CDD" id="cd07341">
    <property type="entry name" value="M56_BlaR1_MecR1_like"/>
    <property type="match status" value="1"/>
</dbReference>
<organism evidence="4 5">
    <name type="scientific">Flavobacterium ammonificans</name>
    <dbReference type="NCBI Taxonomy" id="1751056"/>
    <lineage>
        <taxon>Bacteria</taxon>
        <taxon>Pseudomonadati</taxon>
        <taxon>Bacteroidota</taxon>
        <taxon>Flavobacteriia</taxon>
        <taxon>Flavobacteriales</taxon>
        <taxon>Flavobacteriaceae</taxon>
        <taxon>Flavobacterium</taxon>
    </lineage>
</organism>
<evidence type="ECO:0000256" key="2">
    <source>
        <dbReference type="SAM" id="Phobius"/>
    </source>
</evidence>
<evidence type="ECO:0000256" key="1">
    <source>
        <dbReference type="SAM" id="Coils"/>
    </source>
</evidence>
<feature type="domain" description="Peptidase M56" evidence="3">
    <location>
        <begin position="124"/>
        <end position="257"/>
    </location>
</feature>
<dbReference type="InterPro" id="IPR052173">
    <property type="entry name" value="Beta-lactam_resp_regulator"/>
</dbReference>
<dbReference type="PANTHER" id="PTHR34978:SF3">
    <property type="entry name" value="SLR0241 PROTEIN"/>
    <property type="match status" value="1"/>
</dbReference>
<name>A0ABM7UZZ1_9FLAO</name>